<dbReference type="InterPro" id="IPR002559">
    <property type="entry name" value="Transposase_11"/>
</dbReference>
<dbReference type="PANTHER" id="PTHR37529">
    <property type="entry name" value="TRANSPOSASE INSG FOR INSERTION SEQUENCE ELEMENT IS4-RELATED"/>
    <property type="match status" value="1"/>
</dbReference>
<dbReference type="PATRIC" id="fig|1121877.4.peg.2864"/>
<evidence type="ECO:0000313" key="3">
    <source>
        <dbReference type="EMBL" id="KJE75669.1"/>
    </source>
</evidence>
<protein>
    <recommendedName>
        <fullName evidence="5">Transposase DDE domain protein</fullName>
    </recommendedName>
</protein>
<keyword evidence="4" id="KW-1185">Reference proteome</keyword>
<dbReference type="RefSeq" id="WP_052566340.1">
    <property type="nucleotide sequence ID" value="NZ_JXUW01000032.1"/>
</dbReference>
<dbReference type="Pfam" id="PF01609">
    <property type="entry name" value="DDE_Tnp_1"/>
    <property type="match status" value="1"/>
</dbReference>
<gene>
    <name evidence="3" type="ORF">FEAC_25680</name>
</gene>
<dbReference type="Proteomes" id="UP000032336">
    <property type="component" value="Unassembled WGS sequence"/>
</dbReference>
<dbReference type="GO" id="GO:0004803">
    <property type="term" value="F:transposase activity"/>
    <property type="evidence" value="ECO:0007669"/>
    <property type="project" value="InterPro"/>
</dbReference>
<organism evidence="3 4">
    <name type="scientific">Ferrimicrobium acidiphilum DSM 19497</name>
    <dbReference type="NCBI Taxonomy" id="1121877"/>
    <lineage>
        <taxon>Bacteria</taxon>
        <taxon>Bacillati</taxon>
        <taxon>Actinomycetota</taxon>
        <taxon>Acidimicrobiia</taxon>
        <taxon>Acidimicrobiales</taxon>
        <taxon>Acidimicrobiaceae</taxon>
        <taxon>Ferrimicrobium</taxon>
    </lineage>
</organism>
<accession>A0A0D8FRS7</accession>
<evidence type="ECO:0000259" key="2">
    <source>
        <dbReference type="Pfam" id="PF13006"/>
    </source>
</evidence>
<dbReference type="STRING" id="1121877.FEAC_25680"/>
<dbReference type="PANTHER" id="PTHR37529:SF1">
    <property type="entry name" value="TRANSPOSASE INSG FOR INSERTION SEQUENCE ELEMENT IS4-RELATED"/>
    <property type="match status" value="1"/>
</dbReference>
<dbReference type="AlphaFoldDB" id="A0A0D8FRS7"/>
<feature type="domain" description="Transposase IS4 N-terminal" evidence="2">
    <location>
        <begin position="20"/>
        <end position="116"/>
    </location>
</feature>
<evidence type="ECO:0008006" key="5">
    <source>
        <dbReference type="Google" id="ProtNLM"/>
    </source>
</evidence>
<evidence type="ECO:0000259" key="1">
    <source>
        <dbReference type="Pfam" id="PF01609"/>
    </source>
</evidence>
<dbReference type="SUPFAM" id="SSF53098">
    <property type="entry name" value="Ribonuclease H-like"/>
    <property type="match status" value="1"/>
</dbReference>
<evidence type="ECO:0000313" key="4">
    <source>
        <dbReference type="Proteomes" id="UP000032336"/>
    </source>
</evidence>
<dbReference type="Pfam" id="PF13006">
    <property type="entry name" value="Nterm_IS4"/>
    <property type="match status" value="1"/>
</dbReference>
<dbReference type="NCBIfam" id="NF033592">
    <property type="entry name" value="transpos_IS4_1"/>
    <property type="match status" value="1"/>
</dbReference>
<dbReference type="InterPro" id="IPR047952">
    <property type="entry name" value="Transpos_IS4"/>
</dbReference>
<name>A0A0D8FRS7_9ACTN</name>
<dbReference type="eggNOG" id="COG3385">
    <property type="taxonomic scope" value="Bacteria"/>
</dbReference>
<dbReference type="GO" id="GO:0006313">
    <property type="term" value="P:DNA transposition"/>
    <property type="evidence" value="ECO:0007669"/>
    <property type="project" value="InterPro"/>
</dbReference>
<dbReference type="GO" id="GO:0003677">
    <property type="term" value="F:DNA binding"/>
    <property type="evidence" value="ECO:0007669"/>
    <property type="project" value="InterPro"/>
</dbReference>
<comment type="caution">
    <text evidence="3">The sequence shown here is derived from an EMBL/GenBank/DDBJ whole genome shotgun (WGS) entry which is preliminary data.</text>
</comment>
<feature type="domain" description="Transposase IS4-like" evidence="1">
    <location>
        <begin position="135"/>
        <end position="354"/>
    </location>
</feature>
<proteinExistence type="predicted"/>
<dbReference type="InterPro" id="IPR012337">
    <property type="entry name" value="RNaseH-like_sf"/>
</dbReference>
<reference evidence="3 4" key="1">
    <citation type="submission" date="2015-01" db="EMBL/GenBank/DDBJ databases">
        <title>Draft genome of the acidophilic iron oxidizer Ferrimicrobium acidiphilum strain T23.</title>
        <authorList>
            <person name="Poehlein A."/>
            <person name="Eisen S."/>
            <person name="Schloemann M."/>
            <person name="Johnson B.D."/>
            <person name="Daniel R."/>
            <person name="Muehling M."/>
        </authorList>
    </citation>
    <scope>NUCLEOTIDE SEQUENCE [LARGE SCALE GENOMIC DNA]</scope>
    <source>
        <strain evidence="3 4">T23</strain>
    </source>
</reference>
<dbReference type="EMBL" id="JXUW01000032">
    <property type="protein sequence ID" value="KJE75669.1"/>
    <property type="molecule type" value="Genomic_DNA"/>
</dbReference>
<sequence>MPRPGWKRQPEGSRLTDHLSIGVLTRTFGRDLIDSILVATDRVQQRVRLLPSRVMIYYVLALSLYPQDSYEEVMRHLSEGLRWMDQFQSSWNVPSKVAIFKARLRLGAEPMKRLYEAVARPLAAPGDTGAFYRGLRLVAIDGTSLSVADTPENLAHFTKPTTPLGQAAYAKARIVGLLECGTHAIFAANVGPYSVAEQILAKGVIDKLTPGMLCLGDRGFFGYDLWQRAANTGAQLLWRAKSNYRIETVAELEDGSYLGNVYHHKDRGRKSPLLLRVIEYQITEGEDPDLFYRLFCTITDPEVAPAHELAALYSKRWEIESAFDELKTHQSEARRVLRSQSPELVYQEIWGMLTLHFGIRELMYDVSASTRGDPVALSFVGSLRTVRTSAITSPGFSPSSSR</sequence>
<dbReference type="InterPro" id="IPR024473">
    <property type="entry name" value="Transposases_IS4_N"/>
</dbReference>
<dbReference type="GeneID" id="78373586"/>